<evidence type="ECO:0000256" key="2">
    <source>
        <dbReference type="ARBA" id="ARBA00012438"/>
    </source>
</evidence>
<dbReference type="Gene3D" id="1.10.287.130">
    <property type="match status" value="1"/>
</dbReference>
<dbReference type="InterPro" id="IPR003594">
    <property type="entry name" value="HATPase_dom"/>
</dbReference>
<proteinExistence type="predicted"/>
<dbReference type="Proteomes" id="UP000604083">
    <property type="component" value="Unassembled WGS sequence"/>
</dbReference>
<keyword evidence="10" id="KW-1185">Reference proteome</keyword>
<evidence type="ECO:0000259" key="7">
    <source>
        <dbReference type="PROSITE" id="PS50109"/>
    </source>
</evidence>
<dbReference type="SMART" id="SM00448">
    <property type="entry name" value="REC"/>
    <property type="match status" value="1"/>
</dbReference>
<evidence type="ECO:0000313" key="9">
    <source>
        <dbReference type="EMBL" id="MBK1834614.1"/>
    </source>
</evidence>
<evidence type="ECO:0000256" key="3">
    <source>
        <dbReference type="ARBA" id="ARBA00022553"/>
    </source>
</evidence>
<dbReference type="InterPro" id="IPR001789">
    <property type="entry name" value="Sig_transdc_resp-reg_receiver"/>
</dbReference>
<sequence>MEASPSSRELLHSDNFQLPWWELLNCQTPAITQNIRATRGENYFQSQTPLVIPTRTGTEKAFKLVSTVFGDCQLLTLTPVDQRNKNIQMLEKAFQSGEFRRGDDYFRFWAKTFCEAMEMDYALVAKLERHGDQRIARSITFYSVHEGFLPNLCYNLAGTPCLLAYQSLEPSFVPANLQQTFPDDPDLVELGAQSYLGISILGEKKEALGHLALLSRSPITPPSHTERLFLRIFASRSGAEFLRESTEKKLRLSRRKAEEANQAKTRFLANMSHELRSPLNAVLGYSQLLANSKSLEEEDRQRVADINRNGRHLLFLINDILDMSRIELSHIEVNLTTFELAEIHKDLETMFRPETVRQECEFVLRIPSDLPKHILSDRVKLRQILTNLISNALKYGDKRLITYEVARETAGEGHEPHLLFHVANSGEPLTKESRERVFLPFERGDDVNQGETPVDGTGLGLSIARSFARRMGGDLFHKPLSTGEFRGNLFTLKIPLILPTEQQLEETAPSSIPPNHELSGVVLVVDDNEASRDIVRQLLTSKGLIVLEAADGQEGIDLCLSQRPDLVLMDVRMPKMSGLEASSLLKNKLAAECPPIVGFTGDLLDVQGTPMKHELFDLVIGKPFNFETLIDTVHTFLQSDPE</sequence>
<dbReference type="InterPro" id="IPR011006">
    <property type="entry name" value="CheY-like_superfamily"/>
</dbReference>
<dbReference type="Pfam" id="PF00512">
    <property type="entry name" value="HisKA"/>
    <property type="match status" value="1"/>
</dbReference>
<dbReference type="Gene3D" id="3.30.565.10">
    <property type="entry name" value="Histidine kinase-like ATPase, C-terminal domain"/>
    <property type="match status" value="1"/>
</dbReference>
<dbReference type="InterPro" id="IPR005467">
    <property type="entry name" value="His_kinase_dom"/>
</dbReference>
<reference evidence="9" key="1">
    <citation type="submission" date="2021-01" db="EMBL/GenBank/DDBJ databases">
        <title>Modified the classification status of verrucomicrobia.</title>
        <authorList>
            <person name="Feng X."/>
        </authorList>
    </citation>
    <scope>NUCLEOTIDE SEQUENCE</scope>
    <source>
        <strain evidence="9">KCTC 12986</strain>
    </source>
</reference>
<evidence type="ECO:0000256" key="1">
    <source>
        <dbReference type="ARBA" id="ARBA00000085"/>
    </source>
</evidence>
<feature type="modified residue" description="4-aspartylphosphate" evidence="6">
    <location>
        <position position="570"/>
    </location>
</feature>
<feature type="domain" description="Response regulatory" evidence="8">
    <location>
        <begin position="521"/>
        <end position="637"/>
    </location>
</feature>
<dbReference type="EC" id="2.7.13.3" evidence="2"/>
<dbReference type="InterPro" id="IPR004358">
    <property type="entry name" value="Sig_transdc_His_kin-like_C"/>
</dbReference>
<gene>
    <name evidence="9" type="ORF">JIN78_11130</name>
</gene>
<feature type="domain" description="Histidine kinase" evidence="7">
    <location>
        <begin position="270"/>
        <end position="498"/>
    </location>
</feature>
<dbReference type="RefSeq" id="WP_377174686.1">
    <property type="nucleotide sequence ID" value="NZ_JBHUJA010000067.1"/>
</dbReference>
<dbReference type="PROSITE" id="PS50110">
    <property type="entry name" value="RESPONSE_REGULATORY"/>
    <property type="match status" value="1"/>
</dbReference>
<organism evidence="9 10">
    <name type="scientific">Roseibacillus ishigakijimensis</name>
    <dbReference type="NCBI Taxonomy" id="454146"/>
    <lineage>
        <taxon>Bacteria</taxon>
        <taxon>Pseudomonadati</taxon>
        <taxon>Verrucomicrobiota</taxon>
        <taxon>Verrucomicrobiia</taxon>
        <taxon>Verrucomicrobiales</taxon>
        <taxon>Verrucomicrobiaceae</taxon>
        <taxon>Roseibacillus</taxon>
    </lineage>
</organism>
<dbReference type="SMART" id="SM00387">
    <property type="entry name" value="HATPase_c"/>
    <property type="match status" value="1"/>
</dbReference>
<comment type="caution">
    <text evidence="9">The sequence shown here is derived from an EMBL/GenBank/DDBJ whole genome shotgun (WGS) entry which is preliminary data.</text>
</comment>
<comment type="catalytic activity">
    <reaction evidence="1">
        <text>ATP + protein L-histidine = ADP + protein N-phospho-L-histidine.</text>
        <dbReference type="EC" id="2.7.13.3"/>
    </reaction>
</comment>
<evidence type="ECO:0000313" key="10">
    <source>
        <dbReference type="Proteomes" id="UP000604083"/>
    </source>
</evidence>
<protein>
    <recommendedName>
        <fullName evidence="2">histidine kinase</fullName>
        <ecNumber evidence="2">2.7.13.3</ecNumber>
    </recommendedName>
</protein>
<dbReference type="InterPro" id="IPR003661">
    <property type="entry name" value="HisK_dim/P_dom"/>
</dbReference>
<dbReference type="SUPFAM" id="SSF47384">
    <property type="entry name" value="Homodimeric domain of signal transducing histidine kinase"/>
    <property type="match status" value="1"/>
</dbReference>
<dbReference type="SMART" id="SM00388">
    <property type="entry name" value="HisKA"/>
    <property type="match status" value="1"/>
</dbReference>
<evidence type="ECO:0000256" key="4">
    <source>
        <dbReference type="ARBA" id="ARBA00022679"/>
    </source>
</evidence>
<evidence type="ECO:0000259" key="8">
    <source>
        <dbReference type="PROSITE" id="PS50110"/>
    </source>
</evidence>
<evidence type="ECO:0000256" key="5">
    <source>
        <dbReference type="ARBA" id="ARBA00022777"/>
    </source>
</evidence>
<dbReference type="EMBL" id="JAENIO010000027">
    <property type="protein sequence ID" value="MBK1834614.1"/>
    <property type="molecule type" value="Genomic_DNA"/>
</dbReference>
<dbReference type="CDD" id="cd17546">
    <property type="entry name" value="REC_hyHK_CKI1_RcsC-like"/>
    <property type="match status" value="1"/>
</dbReference>
<dbReference type="SUPFAM" id="SSF55781">
    <property type="entry name" value="GAF domain-like"/>
    <property type="match status" value="1"/>
</dbReference>
<keyword evidence="3 6" id="KW-0597">Phosphoprotein</keyword>
<dbReference type="SUPFAM" id="SSF55874">
    <property type="entry name" value="ATPase domain of HSP90 chaperone/DNA topoisomerase II/histidine kinase"/>
    <property type="match status" value="1"/>
</dbReference>
<dbReference type="AlphaFoldDB" id="A0A934RNG1"/>
<dbReference type="Pfam" id="PF00072">
    <property type="entry name" value="Response_reg"/>
    <property type="match status" value="1"/>
</dbReference>
<dbReference type="PANTHER" id="PTHR43047">
    <property type="entry name" value="TWO-COMPONENT HISTIDINE PROTEIN KINASE"/>
    <property type="match status" value="1"/>
</dbReference>
<dbReference type="Gene3D" id="3.40.50.2300">
    <property type="match status" value="1"/>
</dbReference>
<dbReference type="InterPro" id="IPR036890">
    <property type="entry name" value="HATPase_C_sf"/>
</dbReference>
<keyword evidence="5" id="KW-0418">Kinase</keyword>
<name>A0A934RNG1_9BACT</name>
<evidence type="ECO:0000256" key="6">
    <source>
        <dbReference type="PROSITE-ProRule" id="PRU00169"/>
    </source>
</evidence>
<dbReference type="PRINTS" id="PR00344">
    <property type="entry name" value="BCTRLSENSOR"/>
</dbReference>
<accession>A0A934RNG1</accession>
<dbReference type="InterPro" id="IPR036097">
    <property type="entry name" value="HisK_dim/P_sf"/>
</dbReference>
<dbReference type="CDD" id="cd00082">
    <property type="entry name" value="HisKA"/>
    <property type="match status" value="1"/>
</dbReference>
<dbReference type="PROSITE" id="PS50109">
    <property type="entry name" value="HIS_KIN"/>
    <property type="match status" value="1"/>
</dbReference>
<dbReference type="SUPFAM" id="SSF52172">
    <property type="entry name" value="CheY-like"/>
    <property type="match status" value="1"/>
</dbReference>
<dbReference type="Pfam" id="PF02518">
    <property type="entry name" value="HATPase_c"/>
    <property type="match status" value="1"/>
</dbReference>
<keyword evidence="4" id="KW-0808">Transferase</keyword>
<dbReference type="GO" id="GO:0000155">
    <property type="term" value="F:phosphorelay sensor kinase activity"/>
    <property type="evidence" value="ECO:0007669"/>
    <property type="project" value="InterPro"/>
</dbReference>